<organism evidence="2 3">
    <name type="scientific">Aromia moschata</name>
    <dbReference type="NCBI Taxonomy" id="1265417"/>
    <lineage>
        <taxon>Eukaryota</taxon>
        <taxon>Metazoa</taxon>
        <taxon>Ecdysozoa</taxon>
        <taxon>Arthropoda</taxon>
        <taxon>Hexapoda</taxon>
        <taxon>Insecta</taxon>
        <taxon>Pterygota</taxon>
        <taxon>Neoptera</taxon>
        <taxon>Endopterygota</taxon>
        <taxon>Coleoptera</taxon>
        <taxon>Polyphaga</taxon>
        <taxon>Cucujiformia</taxon>
        <taxon>Chrysomeloidea</taxon>
        <taxon>Cerambycidae</taxon>
        <taxon>Cerambycinae</taxon>
        <taxon>Callichromatini</taxon>
        <taxon>Aromia</taxon>
    </lineage>
</organism>
<dbReference type="GO" id="GO:0006979">
    <property type="term" value="P:response to oxidative stress"/>
    <property type="evidence" value="ECO:0007669"/>
    <property type="project" value="InterPro"/>
</dbReference>
<gene>
    <name evidence="2" type="ORF">NQ318_007894</name>
</gene>
<dbReference type="GO" id="GO:0004601">
    <property type="term" value="F:peroxidase activity"/>
    <property type="evidence" value="ECO:0007669"/>
    <property type="project" value="UniProtKB-KW"/>
</dbReference>
<evidence type="ECO:0008006" key="4">
    <source>
        <dbReference type="Google" id="ProtNLM"/>
    </source>
</evidence>
<accession>A0AAV8XW97</accession>
<name>A0AAV8XW97_9CUCU</name>
<dbReference type="SUPFAM" id="SSF48113">
    <property type="entry name" value="Heme-dependent peroxidases"/>
    <property type="match status" value="1"/>
</dbReference>
<dbReference type="AlphaFoldDB" id="A0AAV8XW97"/>
<comment type="caution">
    <text evidence="2">The sequence shown here is derived from an EMBL/GenBank/DDBJ whole genome shotgun (WGS) entry which is preliminary data.</text>
</comment>
<dbReference type="PROSITE" id="PS50292">
    <property type="entry name" value="PEROXIDASE_3"/>
    <property type="match status" value="1"/>
</dbReference>
<dbReference type="InterPro" id="IPR010255">
    <property type="entry name" value="Haem_peroxidase_sf"/>
</dbReference>
<keyword evidence="1" id="KW-0575">Peroxidase</keyword>
<keyword evidence="1" id="KW-0560">Oxidoreductase</keyword>
<dbReference type="EMBL" id="JAPWTK010000315">
    <property type="protein sequence ID" value="KAJ8942727.1"/>
    <property type="molecule type" value="Genomic_DNA"/>
</dbReference>
<dbReference type="Gene3D" id="1.10.640.10">
    <property type="entry name" value="Haem peroxidase domain superfamily, animal type"/>
    <property type="match status" value="1"/>
</dbReference>
<reference evidence="2" key="1">
    <citation type="journal article" date="2023" name="Insect Mol. Biol.">
        <title>Genome sequencing provides insights into the evolution of gene families encoding plant cell wall-degrading enzymes in longhorned beetles.</title>
        <authorList>
            <person name="Shin N.R."/>
            <person name="Okamura Y."/>
            <person name="Kirsch R."/>
            <person name="Pauchet Y."/>
        </authorList>
    </citation>
    <scope>NUCLEOTIDE SEQUENCE</scope>
    <source>
        <strain evidence="2">AMC_N1</strain>
    </source>
</reference>
<dbReference type="GO" id="GO:0020037">
    <property type="term" value="F:heme binding"/>
    <property type="evidence" value="ECO:0007669"/>
    <property type="project" value="InterPro"/>
</dbReference>
<sequence length="177" mass="20013">MQRGVEAGKKRKKEQLGDAALLRRQSASPIAFPENVNRQASGFPGSFRPRLLQDNCPLKGVPRCHPASRRYRTADGTCNNPKEPWKGSAMLPMQRFLRRRIESVRRSIFGSRLPSARDISVRIHRDRNHEMPSVTLMFMQWGQFIDHDVTSVVKSRSFGGSIPQCCDKGAWGCCSQS</sequence>
<dbReference type="Pfam" id="PF03098">
    <property type="entry name" value="An_peroxidase"/>
    <property type="match status" value="1"/>
</dbReference>
<dbReference type="Proteomes" id="UP001162162">
    <property type="component" value="Unassembled WGS sequence"/>
</dbReference>
<dbReference type="PANTHER" id="PTHR11475:SF109">
    <property type="entry name" value="CHORION PEROXIDASE-LIKE PROTEIN"/>
    <property type="match status" value="1"/>
</dbReference>
<proteinExistence type="predicted"/>
<protein>
    <recommendedName>
        <fullName evidence="4">Peroxidase</fullName>
    </recommendedName>
</protein>
<evidence type="ECO:0000313" key="3">
    <source>
        <dbReference type="Proteomes" id="UP001162162"/>
    </source>
</evidence>
<dbReference type="PANTHER" id="PTHR11475">
    <property type="entry name" value="OXIDASE/PEROXIDASE"/>
    <property type="match status" value="1"/>
</dbReference>
<evidence type="ECO:0000256" key="1">
    <source>
        <dbReference type="ARBA" id="ARBA00022559"/>
    </source>
</evidence>
<keyword evidence="3" id="KW-1185">Reference proteome</keyword>
<dbReference type="InterPro" id="IPR019791">
    <property type="entry name" value="Haem_peroxidase_animal"/>
</dbReference>
<evidence type="ECO:0000313" key="2">
    <source>
        <dbReference type="EMBL" id="KAJ8942727.1"/>
    </source>
</evidence>
<dbReference type="InterPro" id="IPR037120">
    <property type="entry name" value="Haem_peroxidase_sf_animal"/>
</dbReference>